<gene>
    <name evidence="2" type="ORF">XNOV1_A003676</name>
</gene>
<organism evidence="2 3">
    <name type="scientific">Xyrichtys novacula</name>
    <name type="common">Pearly razorfish</name>
    <name type="synonym">Hemipteronotus novacula</name>
    <dbReference type="NCBI Taxonomy" id="13765"/>
    <lineage>
        <taxon>Eukaryota</taxon>
        <taxon>Metazoa</taxon>
        <taxon>Chordata</taxon>
        <taxon>Craniata</taxon>
        <taxon>Vertebrata</taxon>
        <taxon>Euteleostomi</taxon>
        <taxon>Actinopterygii</taxon>
        <taxon>Neopterygii</taxon>
        <taxon>Teleostei</taxon>
        <taxon>Neoteleostei</taxon>
        <taxon>Acanthomorphata</taxon>
        <taxon>Eupercaria</taxon>
        <taxon>Labriformes</taxon>
        <taxon>Labridae</taxon>
        <taxon>Xyrichtys</taxon>
    </lineage>
</organism>
<dbReference type="EMBL" id="OY660880">
    <property type="protein sequence ID" value="CAJ1077486.1"/>
    <property type="molecule type" value="Genomic_DNA"/>
</dbReference>
<protein>
    <submittedName>
        <fullName evidence="2">Uncharacterized protein</fullName>
    </submittedName>
</protein>
<proteinExistence type="predicted"/>
<dbReference type="AlphaFoldDB" id="A0AAV1GW81"/>
<name>A0AAV1GW81_XYRNO</name>
<keyword evidence="3" id="KW-1185">Reference proteome</keyword>
<evidence type="ECO:0000313" key="3">
    <source>
        <dbReference type="Proteomes" id="UP001178508"/>
    </source>
</evidence>
<reference evidence="2" key="1">
    <citation type="submission" date="2023-08" db="EMBL/GenBank/DDBJ databases">
        <authorList>
            <person name="Alioto T."/>
            <person name="Alioto T."/>
            <person name="Gomez Garrido J."/>
        </authorList>
    </citation>
    <scope>NUCLEOTIDE SEQUENCE</scope>
</reference>
<evidence type="ECO:0000256" key="1">
    <source>
        <dbReference type="SAM" id="MobiDB-lite"/>
    </source>
</evidence>
<accession>A0AAV1GW81</accession>
<sequence length="115" mass="12609">MANKRGSNCSGDRKRKKDLRNNKVMEALGDGISERWNLMDAVRRCGGGCSKHQGRYICTRGPQESRGGPRGEAAEASVSRPLPVCVMLALSSKQRTIYFLRSSGSRSCQGEMSEV</sequence>
<feature type="region of interest" description="Disordered" evidence="1">
    <location>
        <begin position="1"/>
        <end position="22"/>
    </location>
</feature>
<dbReference type="Proteomes" id="UP001178508">
    <property type="component" value="Chromosome 17"/>
</dbReference>
<feature type="compositionally biased region" description="Polar residues" evidence="1">
    <location>
        <begin position="1"/>
        <end position="10"/>
    </location>
</feature>
<evidence type="ECO:0000313" key="2">
    <source>
        <dbReference type="EMBL" id="CAJ1077486.1"/>
    </source>
</evidence>